<dbReference type="InterPro" id="IPR023393">
    <property type="entry name" value="START-like_dom_sf"/>
</dbReference>
<evidence type="ECO:0000313" key="3">
    <source>
        <dbReference type="EMBL" id="MBB4931486.1"/>
    </source>
</evidence>
<comment type="similarity">
    <text evidence="1">Belongs to the AHA1 family.</text>
</comment>
<dbReference type="Proteomes" id="UP000523007">
    <property type="component" value="Unassembled WGS sequence"/>
</dbReference>
<proteinExistence type="inferred from homology"/>
<dbReference type="Gene3D" id="3.30.530.20">
    <property type="match status" value="2"/>
</dbReference>
<evidence type="ECO:0000256" key="1">
    <source>
        <dbReference type="ARBA" id="ARBA00006817"/>
    </source>
</evidence>
<reference evidence="3 4" key="1">
    <citation type="submission" date="2020-08" db="EMBL/GenBank/DDBJ databases">
        <title>Sequencing the genomes of 1000 actinobacteria strains.</title>
        <authorList>
            <person name="Klenk H.-P."/>
        </authorList>
    </citation>
    <scope>NUCLEOTIDE SEQUENCE [LARGE SCALE GENOMIC DNA]</scope>
    <source>
        <strain evidence="3 4">DSM 102030</strain>
    </source>
</reference>
<organism evidence="3 4">
    <name type="scientific">Lipingzhangella halophila</name>
    <dbReference type="NCBI Taxonomy" id="1783352"/>
    <lineage>
        <taxon>Bacteria</taxon>
        <taxon>Bacillati</taxon>
        <taxon>Actinomycetota</taxon>
        <taxon>Actinomycetes</taxon>
        <taxon>Streptosporangiales</taxon>
        <taxon>Nocardiopsidaceae</taxon>
        <taxon>Lipingzhangella</taxon>
    </lineage>
</organism>
<dbReference type="Pfam" id="PF08327">
    <property type="entry name" value="AHSA1"/>
    <property type="match status" value="1"/>
</dbReference>
<name>A0A7W7W283_9ACTN</name>
<gene>
    <name evidence="3" type="ORF">F4561_002306</name>
</gene>
<evidence type="ECO:0000259" key="2">
    <source>
        <dbReference type="Pfam" id="PF08327"/>
    </source>
</evidence>
<comment type="caution">
    <text evidence="3">The sequence shown here is derived from an EMBL/GenBank/DDBJ whole genome shotgun (WGS) entry which is preliminary data.</text>
</comment>
<dbReference type="RefSeq" id="WP_184577711.1">
    <property type="nucleotide sequence ID" value="NZ_JACHJT010000001.1"/>
</dbReference>
<dbReference type="SUPFAM" id="SSF55961">
    <property type="entry name" value="Bet v1-like"/>
    <property type="match status" value="2"/>
</dbReference>
<keyword evidence="4" id="KW-1185">Reference proteome</keyword>
<dbReference type="EMBL" id="JACHJT010000001">
    <property type="protein sequence ID" value="MBB4931486.1"/>
    <property type="molecule type" value="Genomic_DNA"/>
</dbReference>
<sequence>MTAYGTWHDAQEGGGHLRFERRFRHPVEKVWRAITEQDQLAAWMPGQVEIEPRQGGTFRWNFPDQERIEPHYGTVTAFEPPRLLEIFTPGAVSDLDWVKDQSLRFELRSDPEGCLLVFTATVEDRASAASFAAGWQTCLAALHDVVNGTPVELDESPDRYVALFEEYTRRFGLCDGTAERTGDGWTVRFERQFMLPGVDAVWAALTGGDEARLAEAGGEPPLPMTNDYVPAAEVTEVEPPTVVEYAWRSGAGTGGRVRWELREGPGFGARIVLTQTLPGSATEERLTALAAWHTHLEVFARSLQGEVVCPWPEERTQELREYYANAAVWG</sequence>
<dbReference type="InterPro" id="IPR013538">
    <property type="entry name" value="ASHA1/2-like_C"/>
</dbReference>
<feature type="domain" description="Activator of Hsp90 ATPase homologue 1/2-like C-terminal" evidence="2">
    <location>
        <begin position="25"/>
        <end position="146"/>
    </location>
</feature>
<protein>
    <submittedName>
        <fullName evidence="3">Uncharacterized protein YndB with AHSA1/START domain</fullName>
    </submittedName>
</protein>
<evidence type="ECO:0000313" key="4">
    <source>
        <dbReference type="Proteomes" id="UP000523007"/>
    </source>
</evidence>
<accession>A0A7W7W283</accession>
<dbReference type="AlphaFoldDB" id="A0A7W7W283"/>